<feature type="domain" description="Glutamyl/glutaminyl-tRNA synthetase class Ib anti-codon binding" evidence="11">
    <location>
        <begin position="346"/>
        <end position="446"/>
    </location>
</feature>
<dbReference type="GO" id="GO:0016874">
    <property type="term" value="F:ligase activity"/>
    <property type="evidence" value="ECO:0007669"/>
    <property type="project" value="UniProtKB-KW"/>
</dbReference>
<evidence type="ECO:0000313" key="14">
    <source>
        <dbReference type="Proteomes" id="UP000756860"/>
    </source>
</evidence>
<organism evidence="13 14">
    <name type="scientific">Geomobilimonas luticola</name>
    <dbReference type="NCBI Taxonomy" id="1114878"/>
    <lineage>
        <taxon>Bacteria</taxon>
        <taxon>Pseudomonadati</taxon>
        <taxon>Thermodesulfobacteriota</taxon>
        <taxon>Desulfuromonadia</taxon>
        <taxon>Geobacterales</taxon>
        <taxon>Geobacteraceae</taxon>
        <taxon>Geomobilimonas</taxon>
    </lineage>
</organism>
<keyword evidence="6 8" id="KW-0030">Aminoacyl-tRNA synthetase</keyword>
<dbReference type="EC" id="6.1.1.18" evidence="8"/>
<dbReference type="InterPro" id="IPR020056">
    <property type="entry name" value="Rbsml_bL25/Gln-tRNA_synth_N"/>
</dbReference>
<name>A0ABS5SBZ0_9BACT</name>
<evidence type="ECO:0000259" key="10">
    <source>
        <dbReference type="Pfam" id="PF00749"/>
    </source>
</evidence>
<comment type="caution">
    <text evidence="8">Lacks conserved residue(s) required for the propagation of feature annotation.</text>
</comment>
<dbReference type="InterPro" id="IPR022861">
    <property type="entry name" value="Gln_tRNA_ligase_bac"/>
</dbReference>
<dbReference type="InterPro" id="IPR014729">
    <property type="entry name" value="Rossmann-like_a/b/a_fold"/>
</dbReference>
<evidence type="ECO:0000256" key="2">
    <source>
        <dbReference type="ARBA" id="ARBA00022598"/>
    </source>
</evidence>
<feature type="binding site" evidence="8">
    <location>
        <begin position="42"/>
        <end position="44"/>
    </location>
    <ligand>
        <name>ATP</name>
        <dbReference type="ChEBI" id="CHEBI:30616"/>
    </ligand>
</feature>
<feature type="domain" description="tRNA synthetases class I (E and Q) anti-codon binding" evidence="12">
    <location>
        <begin position="463"/>
        <end position="537"/>
    </location>
</feature>
<dbReference type="PANTHER" id="PTHR43097:SF5">
    <property type="entry name" value="GLUTAMATE--TRNA LIGASE"/>
    <property type="match status" value="1"/>
</dbReference>
<keyword evidence="2 8" id="KW-0436">Ligase</keyword>
<feature type="binding site" evidence="8">
    <location>
        <begin position="48"/>
        <end position="54"/>
    </location>
    <ligand>
        <name>ATP</name>
        <dbReference type="ChEBI" id="CHEBI:30616"/>
    </ligand>
</feature>
<dbReference type="InterPro" id="IPR000924">
    <property type="entry name" value="Glu/Gln-tRNA-synth"/>
</dbReference>
<keyword evidence="4 8" id="KW-0067">ATP-binding</keyword>
<dbReference type="Proteomes" id="UP000756860">
    <property type="component" value="Unassembled WGS sequence"/>
</dbReference>
<dbReference type="InterPro" id="IPR004514">
    <property type="entry name" value="Gln-tRNA-synth"/>
</dbReference>
<dbReference type="InterPro" id="IPR020058">
    <property type="entry name" value="Glu/Gln-tRNA-synth_Ib_cat-dom"/>
</dbReference>
<protein>
    <recommendedName>
        <fullName evidence="8">Glutamine--tRNA ligase</fullName>
        <ecNumber evidence="8">6.1.1.18</ecNumber>
    </recommendedName>
    <alternativeName>
        <fullName evidence="8">Glutaminyl-tRNA synthetase</fullName>
        <shortName evidence="8">GlnRS</shortName>
    </alternativeName>
</protein>
<evidence type="ECO:0000256" key="4">
    <source>
        <dbReference type="ARBA" id="ARBA00022840"/>
    </source>
</evidence>
<keyword evidence="3 8" id="KW-0547">Nucleotide-binding</keyword>
<evidence type="ECO:0000256" key="7">
    <source>
        <dbReference type="ARBA" id="ARBA00048270"/>
    </source>
</evidence>
<dbReference type="PRINTS" id="PR00987">
    <property type="entry name" value="TRNASYNTHGLU"/>
</dbReference>
<dbReference type="Pfam" id="PF20974">
    <property type="entry name" value="tRNA-synt_1c_C2"/>
    <property type="match status" value="1"/>
</dbReference>
<feature type="binding site" evidence="8">
    <location>
        <position position="238"/>
    </location>
    <ligand>
        <name>ATP</name>
        <dbReference type="ChEBI" id="CHEBI:30616"/>
    </ligand>
</feature>
<dbReference type="InterPro" id="IPR011035">
    <property type="entry name" value="Ribosomal_bL25/Gln-tRNA_synth"/>
</dbReference>
<dbReference type="Gene3D" id="3.40.50.620">
    <property type="entry name" value="HUPs"/>
    <property type="match status" value="1"/>
</dbReference>
<gene>
    <name evidence="8" type="primary">glnS</name>
    <name evidence="13" type="ORF">KI810_03680</name>
</gene>
<dbReference type="PROSITE" id="PS00178">
    <property type="entry name" value="AA_TRNA_LIGASE_I"/>
    <property type="match status" value="1"/>
</dbReference>
<evidence type="ECO:0000259" key="11">
    <source>
        <dbReference type="Pfam" id="PF03950"/>
    </source>
</evidence>
<accession>A0ABS5SBZ0</accession>
<dbReference type="CDD" id="cd00807">
    <property type="entry name" value="GlnRS_core"/>
    <property type="match status" value="1"/>
</dbReference>
<feature type="binding site" evidence="8">
    <location>
        <begin position="267"/>
        <end position="268"/>
    </location>
    <ligand>
        <name>ATP</name>
        <dbReference type="ChEBI" id="CHEBI:30616"/>
    </ligand>
</feature>
<dbReference type="EMBL" id="JAHCVK010000001">
    <property type="protein sequence ID" value="MBT0652142.1"/>
    <property type="molecule type" value="Genomic_DNA"/>
</dbReference>
<dbReference type="HAMAP" id="MF_00126">
    <property type="entry name" value="Gln_tRNA_synth"/>
    <property type="match status" value="1"/>
</dbReference>
<dbReference type="InterPro" id="IPR050132">
    <property type="entry name" value="Gln/Glu-tRNA_Ligase"/>
</dbReference>
<comment type="catalytic activity">
    <reaction evidence="7 8">
        <text>tRNA(Gln) + L-glutamine + ATP = L-glutaminyl-tRNA(Gln) + AMP + diphosphate</text>
        <dbReference type="Rhea" id="RHEA:20121"/>
        <dbReference type="Rhea" id="RHEA-COMP:9662"/>
        <dbReference type="Rhea" id="RHEA-COMP:9681"/>
        <dbReference type="ChEBI" id="CHEBI:30616"/>
        <dbReference type="ChEBI" id="CHEBI:33019"/>
        <dbReference type="ChEBI" id="CHEBI:58359"/>
        <dbReference type="ChEBI" id="CHEBI:78442"/>
        <dbReference type="ChEBI" id="CHEBI:78521"/>
        <dbReference type="ChEBI" id="CHEBI:456215"/>
        <dbReference type="EC" id="6.1.1.18"/>
    </reaction>
</comment>
<comment type="subunit">
    <text evidence="8">Monomer.</text>
</comment>
<evidence type="ECO:0000256" key="3">
    <source>
        <dbReference type="ARBA" id="ARBA00022741"/>
    </source>
</evidence>
<keyword evidence="5 8" id="KW-0648">Protein biosynthesis</keyword>
<feature type="binding site" evidence="8">
    <location>
        <position position="219"/>
    </location>
    <ligand>
        <name>L-glutamine</name>
        <dbReference type="ChEBI" id="CHEBI:58359"/>
    </ligand>
</feature>
<dbReference type="PANTHER" id="PTHR43097">
    <property type="entry name" value="GLUTAMINE-TRNA LIGASE"/>
    <property type="match status" value="1"/>
</dbReference>
<evidence type="ECO:0000256" key="6">
    <source>
        <dbReference type="ARBA" id="ARBA00023146"/>
    </source>
</evidence>
<dbReference type="Pfam" id="PF00749">
    <property type="entry name" value="tRNA-synt_1c"/>
    <property type="match status" value="1"/>
</dbReference>
<evidence type="ECO:0000256" key="9">
    <source>
        <dbReference type="RuleBase" id="RU363037"/>
    </source>
</evidence>
<dbReference type="SUPFAM" id="SSF50715">
    <property type="entry name" value="Ribosomal protein L25-like"/>
    <property type="match status" value="1"/>
</dbReference>
<dbReference type="NCBIfam" id="NF011291">
    <property type="entry name" value="PRK14703.1"/>
    <property type="match status" value="1"/>
</dbReference>
<evidence type="ECO:0000313" key="13">
    <source>
        <dbReference type="EMBL" id="MBT0652142.1"/>
    </source>
</evidence>
<comment type="subcellular location">
    <subcellularLocation>
        <location evidence="8">Cytoplasm</location>
    </subcellularLocation>
</comment>
<evidence type="ECO:0000259" key="12">
    <source>
        <dbReference type="Pfam" id="PF20974"/>
    </source>
</evidence>
<feature type="binding site" evidence="8">
    <location>
        <begin position="275"/>
        <end position="277"/>
    </location>
    <ligand>
        <name>ATP</name>
        <dbReference type="ChEBI" id="CHEBI:30616"/>
    </ligand>
</feature>
<feature type="short sequence motif" description="'HIGH' region" evidence="8">
    <location>
        <begin position="41"/>
        <end position="51"/>
    </location>
</feature>
<proteinExistence type="inferred from homology"/>
<keyword evidence="1 8" id="KW-0963">Cytoplasm</keyword>
<dbReference type="InterPro" id="IPR020059">
    <property type="entry name" value="Glu/Gln-tRNA-synth_Ib_codon-bd"/>
</dbReference>
<dbReference type="SUPFAM" id="SSF52374">
    <property type="entry name" value="Nucleotidylyl transferase"/>
    <property type="match status" value="1"/>
</dbReference>
<comment type="caution">
    <text evidence="13">The sequence shown here is derived from an EMBL/GenBank/DDBJ whole genome shotgun (WGS) entry which is preliminary data.</text>
</comment>
<dbReference type="InterPro" id="IPR049437">
    <property type="entry name" value="tRNA-synt_1c_C2"/>
</dbReference>
<keyword evidence="14" id="KW-1185">Reference proteome</keyword>
<comment type="similarity">
    <text evidence="8 9">Belongs to the class-I aminoacyl-tRNA synthetase family.</text>
</comment>
<feature type="domain" description="Glutamyl/glutaminyl-tRNA synthetase class Ib catalytic" evidence="10">
    <location>
        <begin position="35"/>
        <end position="343"/>
    </location>
</feature>
<dbReference type="NCBIfam" id="TIGR00440">
    <property type="entry name" value="glnS"/>
    <property type="match status" value="1"/>
</dbReference>
<evidence type="ECO:0000256" key="8">
    <source>
        <dbReference type="HAMAP-Rule" id="MF_00126"/>
    </source>
</evidence>
<reference evidence="13 14" key="1">
    <citation type="submission" date="2021-05" db="EMBL/GenBank/DDBJ databases">
        <title>The draft genome of Geobacter luticola JCM 17780.</title>
        <authorList>
            <person name="Xu Z."/>
            <person name="Masuda Y."/>
            <person name="Itoh H."/>
            <person name="Senoo K."/>
        </authorList>
    </citation>
    <scope>NUCLEOTIDE SEQUENCE [LARGE SCALE GENOMIC DNA]</scope>
    <source>
        <strain evidence="13 14">JCM 17780</strain>
    </source>
</reference>
<sequence length="564" mass="64440">MKSMSTSETDTKQATANFIRTIIDDDLQSGRHTSIVTRFPPEPNGYLHIGHAKSICLNFGLARDFGGRCHLRFDDTNPAREEIEYAESIKENVRWLGFDWGEHLYYASDYFAQLYQWAEQLIRQGDAYVDDLSADEIRAHRGTLTEPGKESPYRNRPVEENLDLFRRMRAGEFPDGARVLRAKIDMASPNLNLRDPVMYRILHAPHPHAGDAWCIYPMYDYAHGQSDSIEGITHSVCTLEFESHRPLYEWFLVRLGIYRPRQYEFARLNLTYTVMSKRKLLQLVQDGDVAGWDDPRMPTLAGLRRRGYTPGSIRTFCERIGVGKSDSWIDMGVLEECVRDDLNANATRAMAVLRPLKLVIENFPEGDVEEFTAANHPQRPELGSRQIPFCREVYIEQDDFMETPVKGFHRMAPGQEVRLRYAYIVKCTEVVKDGEGNVVEVRCTYDPDTRTGGPAAGRKVKGTIHWVSARHAVTAEVRLYDRLFSVPHPDKGGQEYKSFINPRALEVLPAARLEPGLADAAGESRYQFERQGYFTVDARDSRLGAPVFNRTATLRDSWSREQSA</sequence>
<feature type="short sequence motif" description="'KMSKS' region" evidence="8">
    <location>
        <begin position="274"/>
        <end position="278"/>
    </location>
</feature>
<evidence type="ECO:0000256" key="1">
    <source>
        <dbReference type="ARBA" id="ARBA00022490"/>
    </source>
</evidence>
<feature type="binding site" evidence="8">
    <location>
        <position position="74"/>
    </location>
    <ligand>
        <name>L-glutamine</name>
        <dbReference type="ChEBI" id="CHEBI:58359"/>
    </ligand>
</feature>
<dbReference type="Gene3D" id="2.40.240.10">
    <property type="entry name" value="Ribosomal Protein L25, Chain P"/>
    <property type="match status" value="2"/>
</dbReference>
<evidence type="ECO:0000256" key="5">
    <source>
        <dbReference type="ARBA" id="ARBA00022917"/>
    </source>
</evidence>
<dbReference type="Pfam" id="PF03950">
    <property type="entry name" value="tRNA-synt_1c_C"/>
    <property type="match status" value="1"/>
</dbReference>
<dbReference type="InterPro" id="IPR001412">
    <property type="entry name" value="aa-tRNA-synth_I_CS"/>
</dbReference>